<dbReference type="GO" id="GO:0016810">
    <property type="term" value="F:hydrolase activity, acting on carbon-nitrogen (but not peptide) bonds"/>
    <property type="evidence" value="ECO:0007669"/>
    <property type="project" value="InterPro"/>
</dbReference>
<dbReference type="CDD" id="cd10917">
    <property type="entry name" value="CE4_NodB_like_6s_7s"/>
    <property type="match status" value="1"/>
</dbReference>
<dbReference type="PANTHER" id="PTHR10587">
    <property type="entry name" value="GLYCOSYL TRANSFERASE-RELATED"/>
    <property type="match status" value="1"/>
</dbReference>
<sequence length="299" mass="32727">MLQIIFTIEDGKANKTFNQEKDANSSIALAASSPEQQASTNQPKASLTSDKAAVPTANPVPSSPEQQVSTNQPETSQTPDKAEVPTANPVPPVPREEILRSVPAAGKRVALTFDDGPSSRYTLEYLRVLREHQVPATFFLIGSKIESNPVLASAIAGDGHEIGNHTYSHPNLKQQNETVIKEQISRTSDLITRWTSQKEITLFRPPGGNYGPGLIKVASEMNLRVVMWRIDPRDWEKNKTASEIIAIVKKNLEPGAIILLHEGKPQTLAALPILITDLRNDGWDFVTVSQLIGETNESI</sequence>
<dbReference type="Gene3D" id="3.20.20.370">
    <property type="entry name" value="Glycoside hydrolase/deacetylase"/>
    <property type="match status" value="1"/>
</dbReference>
<dbReference type="InterPro" id="IPR050248">
    <property type="entry name" value="Polysacc_deacetylase_ArnD"/>
</dbReference>
<reference evidence="4" key="1">
    <citation type="submission" date="2015-01" db="EMBL/GenBank/DDBJ databases">
        <authorList>
            <person name="Manzoor Shahid"/>
            <person name="Zubair Saima"/>
        </authorList>
    </citation>
    <scope>NUCLEOTIDE SEQUENCE [LARGE SCALE GENOMIC DNA]</scope>
    <source>
        <strain evidence="4">Sp3</strain>
    </source>
</reference>
<dbReference type="OrthoDB" id="9806342at2"/>
<dbReference type="Proteomes" id="UP000046155">
    <property type="component" value="Unassembled WGS sequence"/>
</dbReference>
<proteinExistence type="predicted"/>
<dbReference type="AlphaFoldDB" id="A0A0B7MQI5"/>
<feature type="domain" description="NodB homology" evidence="2">
    <location>
        <begin position="107"/>
        <end position="286"/>
    </location>
</feature>
<gene>
    <name evidence="3" type="ORF">SSCH_870023</name>
</gene>
<feature type="compositionally biased region" description="Polar residues" evidence="1">
    <location>
        <begin position="33"/>
        <end position="49"/>
    </location>
</feature>
<accession>A0A0B7MQI5</accession>
<organism evidence="3 4">
    <name type="scientific">Syntrophaceticus schinkii</name>
    <dbReference type="NCBI Taxonomy" id="499207"/>
    <lineage>
        <taxon>Bacteria</taxon>
        <taxon>Bacillati</taxon>
        <taxon>Bacillota</taxon>
        <taxon>Clostridia</taxon>
        <taxon>Thermoanaerobacterales</taxon>
        <taxon>Thermoanaerobacterales Family III. Incertae Sedis</taxon>
        <taxon>Syntrophaceticus</taxon>
    </lineage>
</organism>
<evidence type="ECO:0000259" key="2">
    <source>
        <dbReference type="PROSITE" id="PS51677"/>
    </source>
</evidence>
<feature type="region of interest" description="Disordered" evidence="1">
    <location>
        <begin position="25"/>
        <end position="94"/>
    </location>
</feature>
<dbReference type="RefSeq" id="WP_084711235.1">
    <property type="nucleotide sequence ID" value="NZ_CDRZ01000288.1"/>
</dbReference>
<dbReference type="InterPro" id="IPR002509">
    <property type="entry name" value="NODB_dom"/>
</dbReference>
<protein>
    <submittedName>
        <fullName evidence="3">Putative Polysaccharide deacetylase family sporulation protein PdaB</fullName>
    </submittedName>
</protein>
<evidence type="ECO:0000313" key="4">
    <source>
        <dbReference type="Proteomes" id="UP000046155"/>
    </source>
</evidence>
<evidence type="ECO:0000256" key="1">
    <source>
        <dbReference type="SAM" id="MobiDB-lite"/>
    </source>
</evidence>
<dbReference type="InterPro" id="IPR011330">
    <property type="entry name" value="Glyco_hydro/deAcase_b/a-brl"/>
</dbReference>
<dbReference type="PROSITE" id="PS51677">
    <property type="entry name" value="NODB"/>
    <property type="match status" value="1"/>
</dbReference>
<dbReference type="EMBL" id="CDRZ01000288">
    <property type="protein sequence ID" value="CEO90423.1"/>
    <property type="molecule type" value="Genomic_DNA"/>
</dbReference>
<dbReference type="SUPFAM" id="SSF88713">
    <property type="entry name" value="Glycoside hydrolase/deacetylase"/>
    <property type="match status" value="1"/>
</dbReference>
<keyword evidence="4" id="KW-1185">Reference proteome</keyword>
<feature type="compositionally biased region" description="Polar residues" evidence="1">
    <location>
        <begin position="59"/>
        <end position="79"/>
    </location>
</feature>
<name>A0A0B7MQI5_9FIRM</name>
<evidence type="ECO:0000313" key="3">
    <source>
        <dbReference type="EMBL" id="CEO90423.1"/>
    </source>
</evidence>
<dbReference type="Pfam" id="PF01522">
    <property type="entry name" value="Polysacc_deac_1"/>
    <property type="match status" value="1"/>
</dbReference>
<dbReference type="GO" id="GO:0005975">
    <property type="term" value="P:carbohydrate metabolic process"/>
    <property type="evidence" value="ECO:0007669"/>
    <property type="project" value="InterPro"/>
</dbReference>